<gene>
    <name evidence="1" type="ORF">J2S06_002870</name>
</gene>
<keyword evidence="2" id="KW-1185">Reference proteome</keyword>
<dbReference type="Proteomes" id="UP001225646">
    <property type="component" value="Unassembled WGS sequence"/>
</dbReference>
<accession>A0ABT9VSB7</accession>
<sequence length="45" mass="5241">MCIELKIKEDIFGCCEKIKTKHLLLVLLMIPWTANRVIVQLTENV</sequence>
<evidence type="ECO:0000313" key="2">
    <source>
        <dbReference type="Proteomes" id="UP001225646"/>
    </source>
</evidence>
<organism evidence="1 2">
    <name type="scientific">Aeribacillus alveayuensis</name>
    <dbReference type="NCBI Taxonomy" id="279215"/>
    <lineage>
        <taxon>Bacteria</taxon>
        <taxon>Bacillati</taxon>
        <taxon>Bacillota</taxon>
        <taxon>Bacilli</taxon>
        <taxon>Bacillales</taxon>
        <taxon>Bacillaceae</taxon>
        <taxon>Aeribacillus</taxon>
    </lineage>
</organism>
<name>A0ABT9VSB7_9BACI</name>
<comment type="caution">
    <text evidence="1">The sequence shown here is derived from an EMBL/GenBank/DDBJ whole genome shotgun (WGS) entry which is preliminary data.</text>
</comment>
<protein>
    <submittedName>
        <fullName evidence="1">Uncharacterized protein</fullName>
    </submittedName>
</protein>
<proteinExistence type="predicted"/>
<reference evidence="1 2" key="1">
    <citation type="submission" date="2023-07" db="EMBL/GenBank/DDBJ databases">
        <title>Genomic Encyclopedia of Type Strains, Phase IV (KMG-IV): sequencing the most valuable type-strain genomes for metagenomic binning, comparative biology and taxonomic classification.</title>
        <authorList>
            <person name="Goeker M."/>
        </authorList>
    </citation>
    <scope>NUCLEOTIDE SEQUENCE [LARGE SCALE GENOMIC DNA]</scope>
    <source>
        <strain evidence="1 2">DSM 19092</strain>
    </source>
</reference>
<dbReference type="EMBL" id="JAUSTR010000023">
    <property type="protein sequence ID" value="MDQ0163759.1"/>
    <property type="molecule type" value="Genomic_DNA"/>
</dbReference>
<evidence type="ECO:0000313" key="1">
    <source>
        <dbReference type="EMBL" id="MDQ0163759.1"/>
    </source>
</evidence>